<proteinExistence type="predicted"/>
<accession>A0ABV7WA20</accession>
<feature type="signal peptide" evidence="1">
    <location>
        <begin position="1"/>
        <end position="20"/>
    </location>
</feature>
<keyword evidence="3" id="KW-1185">Reference proteome</keyword>
<keyword evidence="1" id="KW-0732">Signal</keyword>
<dbReference type="PROSITE" id="PS51257">
    <property type="entry name" value="PROKAR_LIPOPROTEIN"/>
    <property type="match status" value="1"/>
</dbReference>
<protein>
    <recommendedName>
        <fullName evidence="4">Lipoprotein</fullName>
    </recommendedName>
</protein>
<reference evidence="3" key="1">
    <citation type="journal article" date="2019" name="Int. J. Syst. Evol. Microbiol.">
        <title>The Global Catalogue of Microorganisms (GCM) 10K type strain sequencing project: providing services to taxonomists for standard genome sequencing and annotation.</title>
        <authorList>
            <consortium name="The Broad Institute Genomics Platform"/>
            <consortium name="The Broad Institute Genome Sequencing Center for Infectious Disease"/>
            <person name="Wu L."/>
            <person name="Ma J."/>
        </authorList>
    </citation>
    <scope>NUCLEOTIDE SEQUENCE [LARGE SCALE GENOMIC DNA]</scope>
    <source>
        <strain evidence="3">KCTC 42501</strain>
    </source>
</reference>
<organism evidence="2 3">
    <name type="scientific">Hydrogenophaga luteola</name>
    <dbReference type="NCBI Taxonomy" id="1591122"/>
    <lineage>
        <taxon>Bacteria</taxon>
        <taxon>Pseudomonadati</taxon>
        <taxon>Pseudomonadota</taxon>
        <taxon>Betaproteobacteria</taxon>
        <taxon>Burkholderiales</taxon>
        <taxon>Comamonadaceae</taxon>
        <taxon>Hydrogenophaga</taxon>
    </lineage>
</organism>
<feature type="chain" id="PRO_5047027954" description="Lipoprotein" evidence="1">
    <location>
        <begin position="21"/>
        <end position="126"/>
    </location>
</feature>
<dbReference type="Proteomes" id="UP001595729">
    <property type="component" value="Unassembled WGS sequence"/>
</dbReference>
<evidence type="ECO:0000313" key="3">
    <source>
        <dbReference type="Proteomes" id="UP001595729"/>
    </source>
</evidence>
<dbReference type="RefSeq" id="WP_382176618.1">
    <property type="nucleotide sequence ID" value="NZ_JBHRXX010000007.1"/>
</dbReference>
<evidence type="ECO:0008006" key="4">
    <source>
        <dbReference type="Google" id="ProtNLM"/>
    </source>
</evidence>
<dbReference type="EMBL" id="JBHRXX010000007">
    <property type="protein sequence ID" value="MFC3685426.1"/>
    <property type="molecule type" value="Genomic_DNA"/>
</dbReference>
<gene>
    <name evidence="2" type="ORF">ACFOPI_17620</name>
</gene>
<name>A0ABV7WA20_9BURK</name>
<evidence type="ECO:0000313" key="2">
    <source>
        <dbReference type="EMBL" id="MFC3685426.1"/>
    </source>
</evidence>
<comment type="caution">
    <text evidence="2">The sequence shown here is derived from an EMBL/GenBank/DDBJ whole genome shotgun (WGS) entry which is preliminary data.</text>
</comment>
<evidence type="ECO:0000256" key="1">
    <source>
        <dbReference type="SAM" id="SignalP"/>
    </source>
</evidence>
<sequence>MHLRSIVPAAAVLALLTGCAATIDQSGLEQRTAQAIGRTVGQFTISDRSEETGGRINYSVQTRDGAAYRCYLYGVTGFQKAMSFGQTPHSDAICTAMVGSKGSAPAAAPKAAGPECNALLRAAGRC</sequence>